<keyword evidence="2" id="KW-1185">Reference proteome</keyword>
<dbReference type="Proteomes" id="UP001548189">
    <property type="component" value="Unassembled WGS sequence"/>
</dbReference>
<organism evidence="1 2">
    <name type="scientific">Aliikangiella maris</name>
    <dbReference type="NCBI Taxonomy" id="3162458"/>
    <lineage>
        <taxon>Bacteria</taxon>
        <taxon>Pseudomonadati</taxon>
        <taxon>Pseudomonadota</taxon>
        <taxon>Gammaproteobacteria</taxon>
        <taxon>Oceanospirillales</taxon>
        <taxon>Pleioneaceae</taxon>
        <taxon>Aliikangiella</taxon>
    </lineage>
</organism>
<comment type="caution">
    <text evidence="1">The sequence shown here is derived from an EMBL/GenBank/DDBJ whole genome shotgun (WGS) entry which is preliminary data.</text>
</comment>
<dbReference type="EMBL" id="JBEVCJ010000069">
    <property type="protein sequence ID" value="MET1257450.1"/>
    <property type="molecule type" value="Genomic_DNA"/>
</dbReference>
<evidence type="ECO:0000313" key="1">
    <source>
        <dbReference type="EMBL" id="MET1257450.1"/>
    </source>
</evidence>
<sequence>MSNLDKAIEIATKVHAGQLDKAGQPYILHPLRLMFKFETEVEMIVAVMHDVIEDSNFSLEDLNIQGFSNEVIEAINCLTKKDGEDYKAFVLRVSKNQLAKKIKIEDIKDNLNLTRLEEITDKDLQRVE</sequence>
<gene>
    <name evidence="1" type="ORF">ABVT43_20130</name>
</gene>
<name>A0ABV2BZT5_9GAMM</name>
<accession>A0ABV2BZT5</accession>
<reference evidence="1 2" key="1">
    <citation type="submission" date="2024-06" db="EMBL/GenBank/DDBJ databases">
        <authorList>
            <person name="Li F."/>
        </authorList>
    </citation>
    <scope>NUCLEOTIDE SEQUENCE [LARGE SCALE GENOMIC DNA]</scope>
    <source>
        <strain evidence="1 2">GXAS 311</strain>
    </source>
</reference>
<evidence type="ECO:0000313" key="2">
    <source>
        <dbReference type="Proteomes" id="UP001548189"/>
    </source>
</evidence>
<protein>
    <submittedName>
        <fullName evidence="1">GTP pyrophosphokinase</fullName>
    </submittedName>
</protein>
<dbReference type="SUPFAM" id="SSF109604">
    <property type="entry name" value="HD-domain/PDEase-like"/>
    <property type="match status" value="1"/>
</dbReference>
<dbReference type="Gene3D" id="1.10.3210.10">
    <property type="entry name" value="Hypothetical protein af1432"/>
    <property type="match status" value="1"/>
</dbReference>
<proteinExistence type="predicted"/>